<name>A0ABQ9JMQ8_9CUCU</name>
<gene>
    <name evidence="1" type="ORF">NQ317_000902</name>
</gene>
<organism evidence="1 2">
    <name type="scientific">Molorchus minor</name>
    <dbReference type="NCBI Taxonomy" id="1323400"/>
    <lineage>
        <taxon>Eukaryota</taxon>
        <taxon>Metazoa</taxon>
        <taxon>Ecdysozoa</taxon>
        <taxon>Arthropoda</taxon>
        <taxon>Hexapoda</taxon>
        <taxon>Insecta</taxon>
        <taxon>Pterygota</taxon>
        <taxon>Neoptera</taxon>
        <taxon>Endopterygota</taxon>
        <taxon>Coleoptera</taxon>
        <taxon>Polyphaga</taxon>
        <taxon>Cucujiformia</taxon>
        <taxon>Chrysomeloidea</taxon>
        <taxon>Cerambycidae</taxon>
        <taxon>Lamiinae</taxon>
        <taxon>Monochamini</taxon>
        <taxon>Molorchus</taxon>
    </lineage>
</organism>
<protein>
    <submittedName>
        <fullName evidence="1">Uncharacterized protein</fullName>
    </submittedName>
</protein>
<sequence length="109" mass="12157">MEGPDDFDDLALEDLDIETLEKLDGIKADCDKSVEYRILAGESGAYKAILDTLENRKDDKEIVKACLRTLLSLMTKQPDLLDDRGLTVILSHLKNRCRCGVKKVGTEMG</sequence>
<dbReference type="Gene3D" id="1.25.10.10">
    <property type="entry name" value="Leucine-rich Repeat Variant"/>
    <property type="match status" value="1"/>
</dbReference>
<comment type="caution">
    <text evidence="1">The sequence shown here is derived from an EMBL/GenBank/DDBJ whole genome shotgun (WGS) entry which is preliminary data.</text>
</comment>
<keyword evidence="2" id="KW-1185">Reference proteome</keyword>
<dbReference type="EMBL" id="JAPWTJ010000427">
    <property type="protein sequence ID" value="KAJ8978530.1"/>
    <property type="molecule type" value="Genomic_DNA"/>
</dbReference>
<proteinExistence type="predicted"/>
<dbReference type="InterPro" id="IPR011989">
    <property type="entry name" value="ARM-like"/>
</dbReference>
<dbReference type="Proteomes" id="UP001162164">
    <property type="component" value="Unassembled WGS sequence"/>
</dbReference>
<reference evidence="1" key="1">
    <citation type="journal article" date="2023" name="Insect Mol. Biol.">
        <title>Genome sequencing provides insights into the evolution of gene families encoding plant cell wall-degrading enzymes in longhorned beetles.</title>
        <authorList>
            <person name="Shin N.R."/>
            <person name="Okamura Y."/>
            <person name="Kirsch R."/>
            <person name="Pauchet Y."/>
        </authorList>
    </citation>
    <scope>NUCLEOTIDE SEQUENCE</scope>
    <source>
        <strain evidence="1">MMC_N1</strain>
    </source>
</reference>
<evidence type="ECO:0000313" key="1">
    <source>
        <dbReference type="EMBL" id="KAJ8978530.1"/>
    </source>
</evidence>
<evidence type="ECO:0000313" key="2">
    <source>
        <dbReference type="Proteomes" id="UP001162164"/>
    </source>
</evidence>
<accession>A0ABQ9JMQ8</accession>